<dbReference type="Proteomes" id="UP000885863">
    <property type="component" value="Unassembled WGS sequence"/>
</dbReference>
<evidence type="ECO:0000313" key="2">
    <source>
        <dbReference type="EMBL" id="HDM35972.1"/>
    </source>
</evidence>
<name>A0A7C1B5B5_9EURY</name>
<proteinExistence type="predicted"/>
<dbReference type="SMART" id="SM00465">
    <property type="entry name" value="GIYc"/>
    <property type="match status" value="1"/>
</dbReference>
<dbReference type="CDD" id="cd10441">
    <property type="entry name" value="GIY-YIG_COG1833"/>
    <property type="match status" value="1"/>
</dbReference>
<dbReference type="InterPro" id="IPR002837">
    <property type="entry name" value="DUF123"/>
</dbReference>
<dbReference type="PANTHER" id="PTHR37460">
    <property type="entry name" value="ENDONUCLEASE III"/>
    <property type="match status" value="1"/>
</dbReference>
<dbReference type="Pfam" id="PF01986">
    <property type="entry name" value="DUF123"/>
    <property type="match status" value="1"/>
</dbReference>
<accession>A0A7C1B5B5</accession>
<dbReference type="AlphaFoldDB" id="A0A7C1B5B5"/>
<comment type="caution">
    <text evidence="2">The sequence shown here is derived from an EMBL/GenBank/DDBJ whole genome shotgun (WGS) entry which is preliminary data.</text>
</comment>
<dbReference type="EMBL" id="DQZR01000072">
    <property type="protein sequence ID" value="HDM35972.1"/>
    <property type="molecule type" value="Genomic_DNA"/>
</dbReference>
<dbReference type="InterPro" id="IPR000305">
    <property type="entry name" value="GIY-YIG_endonuc"/>
</dbReference>
<sequence>MKSFIASRGREERIKGSYVLIIENREDRSIEVGKLGVIHFRKGFYAYTGSAMGGIEARLDRHLRQEKRMFWHIDYILAEMNIVGLIFSETKNSKDRYECAIARRLASSFEPIESFGSSDCRCRSHLFYSTRYEDLHAESLIALIDPYSDSNSMIRALASSGIGMVSFFE</sequence>
<evidence type="ECO:0000259" key="1">
    <source>
        <dbReference type="SMART" id="SM00465"/>
    </source>
</evidence>
<reference evidence="2" key="1">
    <citation type="journal article" date="2020" name="mSystems">
        <title>Genome- and Community-Level Interaction Insights into Carbon Utilization and Element Cycling Functions of Hydrothermarchaeota in Hydrothermal Sediment.</title>
        <authorList>
            <person name="Zhou Z."/>
            <person name="Liu Y."/>
            <person name="Xu W."/>
            <person name="Pan J."/>
            <person name="Luo Z.H."/>
            <person name="Li M."/>
        </authorList>
    </citation>
    <scope>NUCLEOTIDE SEQUENCE [LARGE SCALE GENOMIC DNA]</scope>
    <source>
        <strain evidence="2">HyVt-185</strain>
    </source>
</reference>
<gene>
    <name evidence="2" type="ORF">ENG09_01775</name>
</gene>
<protein>
    <submittedName>
        <fullName evidence="2">GIY-YIG nuclease family protein</fullName>
    </submittedName>
</protein>
<feature type="domain" description="GIY-YIG" evidence="1">
    <location>
        <begin position="31"/>
        <end position="130"/>
    </location>
</feature>
<dbReference type="PANTHER" id="PTHR37460:SF1">
    <property type="entry name" value="ENDONUCLEASE III"/>
    <property type="match status" value="1"/>
</dbReference>
<organism evidence="2">
    <name type="scientific">Candidatus Syntropharchaeum butanivorans</name>
    <dbReference type="NCBI Taxonomy" id="1839936"/>
    <lineage>
        <taxon>Archaea</taxon>
        <taxon>Methanobacteriati</taxon>
        <taxon>Methanobacteriota</taxon>
        <taxon>Stenosarchaea group</taxon>
        <taxon>Methanomicrobia</taxon>
        <taxon>Methanosarcinales</taxon>
        <taxon>ANME-2 cluster</taxon>
        <taxon>Candidatus Syntropharchaeum</taxon>
    </lineage>
</organism>